<evidence type="ECO:0008006" key="4">
    <source>
        <dbReference type="Google" id="ProtNLM"/>
    </source>
</evidence>
<protein>
    <recommendedName>
        <fullName evidence="4">YitT family protein</fullName>
    </recommendedName>
</protein>
<feature type="transmembrane region" description="Helical" evidence="1">
    <location>
        <begin position="40"/>
        <end position="64"/>
    </location>
</feature>
<dbReference type="PANTHER" id="PTHR40078">
    <property type="entry name" value="INTEGRAL MEMBRANE PROTEIN-RELATED"/>
    <property type="match status" value="1"/>
</dbReference>
<dbReference type="RefSeq" id="WP_090713638.1">
    <property type="nucleotide sequence ID" value="NZ_CBCSKY010000047.1"/>
</dbReference>
<dbReference type="STRING" id="1174501.SAMN05216192_106216"/>
<feature type="transmembrane region" description="Helical" evidence="1">
    <location>
        <begin position="174"/>
        <end position="192"/>
    </location>
</feature>
<dbReference type="AlphaFoldDB" id="A0A1G8LR76"/>
<name>A0A1G8LR76_9BACL</name>
<keyword evidence="1" id="KW-0472">Membrane</keyword>
<dbReference type="OrthoDB" id="1902994at2"/>
<reference evidence="3" key="1">
    <citation type="submission" date="2016-10" db="EMBL/GenBank/DDBJ databases">
        <authorList>
            <person name="Varghese N."/>
            <person name="Submissions S."/>
        </authorList>
    </citation>
    <scope>NUCLEOTIDE SEQUENCE [LARGE SCALE GENOMIC DNA]</scope>
    <source>
        <strain evidence="3">CGMCC 1.11012</strain>
    </source>
</reference>
<organism evidence="2 3">
    <name type="scientific">Paenibacillus typhae</name>
    <dbReference type="NCBI Taxonomy" id="1174501"/>
    <lineage>
        <taxon>Bacteria</taxon>
        <taxon>Bacillati</taxon>
        <taxon>Bacillota</taxon>
        <taxon>Bacilli</taxon>
        <taxon>Bacillales</taxon>
        <taxon>Paenibacillaceae</taxon>
        <taxon>Paenibacillus</taxon>
    </lineage>
</organism>
<proteinExistence type="predicted"/>
<feature type="transmembrane region" description="Helical" evidence="1">
    <location>
        <begin position="76"/>
        <end position="95"/>
    </location>
</feature>
<keyword evidence="3" id="KW-1185">Reference proteome</keyword>
<evidence type="ECO:0000256" key="1">
    <source>
        <dbReference type="SAM" id="Phobius"/>
    </source>
</evidence>
<feature type="transmembrane region" description="Helical" evidence="1">
    <location>
        <begin position="150"/>
        <end position="168"/>
    </location>
</feature>
<keyword evidence="1" id="KW-1133">Transmembrane helix</keyword>
<gene>
    <name evidence="2" type="ORF">SAMN05216192_106216</name>
</gene>
<dbReference type="EMBL" id="FNDX01000006">
    <property type="protein sequence ID" value="SDI58184.1"/>
    <property type="molecule type" value="Genomic_DNA"/>
</dbReference>
<keyword evidence="1" id="KW-0812">Transmembrane</keyword>
<dbReference type="InterPro" id="IPR038750">
    <property type="entry name" value="YczE/YyaS-like"/>
</dbReference>
<accession>A0A1G8LR76</accession>
<dbReference type="Pfam" id="PF19700">
    <property type="entry name" value="DUF6198"/>
    <property type="match status" value="1"/>
</dbReference>
<dbReference type="PANTHER" id="PTHR40078:SF1">
    <property type="entry name" value="INTEGRAL MEMBRANE PROTEIN"/>
    <property type="match status" value="1"/>
</dbReference>
<feature type="transmembrane region" description="Helical" evidence="1">
    <location>
        <begin position="107"/>
        <end position="129"/>
    </location>
</feature>
<sequence>MNRSRLTAASLFIGGLLILTLGISLTIQSGLGASPFDATLVGLSGSIGLTVGSWEILIAILLLVLNTWLSGKRPEILGLATAFVTGLGIDVWLYLLNDWIEPGLPAGRLVCFASGLIVTGLGTALYLQAKFAPSPLDRLTLLLQKLTGRSIFFTRTLLYLLFLLAAFISNGPIGIGTLLTVCLGGFILNFFMPLTEKALNRISLEQPL</sequence>
<dbReference type="Proteomes" id="UP000199050">
    <property type="component" value="Unassembled WGS sequence"/>
</dbReference>
<evidence type="ECO:0000313" key="3">
    <source>
        <dbReference type="Proteomes" id="UP000199050"/>
    </source>
</evidence>
<evidence type="ECO:0000313" key="2">
    <source>
        <dbReference type="EMBL" id="SDI58184.1"/>
    </source>
</evidence>